<dbReference type="PANTHER" id="PTHR30336">
    <property type="entry name" value="INNER MEMBRANE PROTEIN, PROBABLE PERMEASE"/>
    <property type="match status" value="1"/>
</dbReference>
<dbReference type="CDD" id="cd06259">
    <property type="entry name" value="YdcF-like"/>
    <property type="match status" value="1"/>
</dbReference>
<dbReference type="GO" id="GO:0000270">
    <property type="term" value="P:peptidoglycan metabolic process"/>
    <property type="evidence" value="ECO:0007669"/>
    <property type="project" value="TreeGrafter"/>
</dbReference>
<dbReference type="OrthoDB" id="9782395at2"/>
<organism evidence="3 4">
    <name type="scientific">Lunatimonas lonarensis</name>
    <dbReference type="NCBI Taxonomy" id="1232681"/>
    <lineage>
        <taxon>Bacteria</taxon>
        <taxon>Pseudomonadati</taxon>
        <taxon>Bacteroidota</taxon>
        <taxon>Cytophagia</taxon>
        <taxon>Cytophagales</taxon>
        <taxon>Cyclobacteriaceae</taxon>
    </lineage>
</organism>
<evidence type="ECO:0000256" key="1">
    <source>
        <dbReference type="SAM" id="Phobius"/>
    </source>
</evidence>
<sequence>MRVFAHYVLINPAFWLVAYLLIVAVFNWRRRKWLSLLAVILLPLFYGALPKWIISNWEREFTPVKALHESEVGLPILVLGAGSTPDERVSPVQQLHIAARMRLLEGIRLWMQSPNSQLIVSGAGRPGFVSQAEVYAQAASELGVPLHKVDTVSSPRTTFEEAVRYREKFPDRRKLVLVTSSLHMRRAVKIFESQGIEVVPSPYHFISLAHPDGPKHPFVIPSIEGLNLWTMVFHEWMGMLTLGW</sequence>
<comment type="caution">
    <text evidence="3">The sequence shown here is derived from an EMBL/GenBank/DDBJ whole genome shotgun (WGS) entry which is preliminary data.</text>
</comment>
<feature type="transmembrane region" description="Helical" evidence="1">
    <location>
        <begin position="33"/>
        <end position="54"/>
    </location>
</feature>
<reference evidence="3 4" key="1">
    <citation type="submission" date="2013-02" db="EMBL/GenBank/DDBJ databases">
        <title>A novel strain isolated from Lonar lake, Maharashtra, India.</title>
        <authorList>
            <person name="Singh A."/>
        </authorList>
    </citation>
    <scope>NUCLEOTIDE SEQUENCE [LARGE SCALE GENOMIC DNA]</scope>
    <source>
        <strain evidence="3 4">AK24</strain>
    </source>
</reference>
<proteinExistence type="predicted"/>
<dbReference type="STRING" id="1232681.ADIS_0572"/>
<dbReference type="EMBL" id="AQHR01000021">
    <property type="protein sequence ID" value="EON78979.1"/>
    <property type="molecule type" value="Genomic_DNA"/>
</dbReference>
<feature type="transmembrane region" description="Helical" evidence="1">
    <location>
        <begin position="6"/>
        <end position="26"/>
    </location>
</feature>
<name>R7ZY77_9BACT</name>
<gene>
    <name evidence="3" type="ORF">ADIS_0572</name>
</gene>
<keyword evidence="1" id="KW-0812">Transmembrane</keyword>
<dbReference type="AlphaFoldDB" id="R7ZY77"/>
<keyword evidence="1" id="KW-1133">Transmembrane helix</keyword>
<dbReference type="GO" id="GO:0043164">
    <property type="term" value="P:Gram-negative-bacterium-type cell wall biogenesis"/>
    <property type="evidence" value="ECO:0007669"/>
    <property type="project" value="TreeGrafter"/>
</dbReference>
<evidence type="ECO:0000313" key="4">
    <source>
        <dbReference type="Proteomes" id="UP000013909"/>
    </source>
</evidence>
<dbReference type="GO" id="GO:0005886">
    <property type="term" value="C:plasma membrane"/>
    <property type="evidence" value="ECO:0007669"/>
    <property type="project" value="TreeGrafter"/>
</dbReference>
<dbReference type="RefSeq" id="WP_010852721.1">
    <property type="nucleotide sequence ID" value="NZ_AQHR01000021.1"/>
</dbReference>
<keyword evidence="1" id="KW-0472">Membrane</keyword>
<dbReference type="InterPro" id="IPR003848">
    <property type="entry name" value="DUF218"/>
</dbReference>
<dbReference type="InterPro" id="IPR051599">
    <property type="entry name" value="Cell_Envelope_Assoc"/>
</dbReference>
<dbReference type="Proteomes" id="UP000013909">
    <property type="component" value="Unassembled WGS sequence"/>
</dbReference>
<protein>
    <submittedName>
        <fullName evidence="3">Membrane Protein Functionally coupled to the MukBEF Chromosome Partitioning Mechanism</fullName>
    </submittedName>
</protein>
<evidence type="ECO:0000313" key="3">
    <source>
        <dbReference type="EMBL" id="EON78979.1"/>
    </source>
</evidence>
<dbReference type="Pfam" id="PF02698">
    <property type="entry name" value="DUF218"/>
    <property type="match status" value="1"/>
</dbReference>
<keyword evidence="4" id="KW-1185">Reference proteome</keyword>
<dbReference type="PANTHER" id="PTHR30336:SF4">
    <property type="entry name" value="ENVELOPE BIOGENESIS FACTOR ELYC"/>
    <property type="match status" value="1"/>
</dbReference>
<feature type="domain" description="DUF218" evidence="2">
    <location>
        <begin position="76"/>
        <end position="238"/>
    </location>
</feature>
<accession>R7ZY77</accession>
<evidence type="ECO:0000259" key="2">
    <source>
        <dbReference type="Pfam" id="PF02698"/>
    </source>
</evidence>